<dbReference type="Proteomes" id="UP001628156">
    <property type="component" value="Unassembled WGS sequence"/>
</dbReference>
<dbReference type="SUPFAM" id="SSF57798">
    <property type="entry name" value="Casein kinase II beta subunit"/>
    <property type="match status" value="1"/>
</dbReference>
<keyword evidence="3" id="KW-1133">Transmembrane helix</keyword>
<evidence type="ECO:0000256" key="2">
    <source>
        <dbReference type="RuleBase" id="RU361268"/>
    </source>
</evidence>
<evidence type="ECO:0000256" key="3">
    <source>
        <dbReference type="SAM" id="Phobius"/>
    </source>
</evidence>
<feature type="transmembrane region" description="Helical" evidence="3">
    <location>
        <begin position="70"/>
        <end position="88"/>
    </location>
</feature>
<dbReference type="PANTHER" id="PTHR11740">
    <property type="entry name" value="CASEIN KINASE II SUBUNIT BETA"/>
    <property type="match status" value="1"/>
</dbReference>
<dbReference type="Pfam" id="PF01214">
    <property type="entry name" value="CK_II_beta"/>
    <property type="match status" value="1"/>
</dbReference>
<keyword evidence="3" id="KW-0472">Membrane</keyword>
<dbReference type="InterPro" id="IPR016149">
    <property type="entry name" value="Casein_kin_II_reg-sub_N"/>
</dbReference>
<comment type="similarity">
    <text evidence="1 2">Belongs to the casein kinase 2 subunit beta family.</text>
</comment>
<proteinExistence type="inferred from homology"/>
<reference evidence="4 5" key="1">
    <citation type="journal article" date="2019" name="PLoS Negl. Trop. Dis.">
        <title>Whole genome sequencing of Entamoeba nuttalli reveals mammalian host-related molecular signatures and a novel octapeptide-repeat surface protein.</title>
        <authorList>
            <person name="Tanaka M."/>
            <person name="Makiuchi T."/>
            <person name="Komiyama T."/>
            <person name="Shiina T."/>
            <person name="Osaki K."/>
            <person name="Tachibana H."/>
        </authorList>
    </citation>
    <scope>NUCLEOTIDE SEQUENCE [LARGE SCALE GENOMIC DNA]</scope>
    <source>
        <strain evidence="4 5">P19-061405</strain>
    </source>
</reference>
<comment type="subunit">
    <text evidence="2">Tetramer of two alpha and two beta subunits.</text>
</comment>
<evidence type="ECO:0000313" key="5">
    <source>
        <dbReference type="Proteomes" id="UP001628156"/>
    </source>
</evidence>
<evidence type="ECO:0000313" key="4">
    <source>
        <dbReference type="EMBL" id="GAB1227881.1"/>
    </source>
</evidence>
<sequence length="215" mass="25217">MTTKENKDIPGFVKAFLKEEKNKYYVRVDNSFIEDSFNYYGLENQVHGYKEVKEYLLSKKKKSIKQEDEFLYNGASILYGLIHARFIVTEEGLKKMKRKYKKQEFGICPRYYCNKAALLPFSPSDKLNESTIQLVCPLCKHVYRPPQEYATIDGAHFGSSFASLFMMTFPKYVNSVKPIEGKYSPTIYGFKLYNGEINEPPKDFFIRKSFMKRIK</sequence>
<dbReference type="PRINTS" id="PR00472">
    <property type="entry name" value="CASNKINASEII"/>
</dbReference>
<comment type="caution">
    <text evidence="4">The sequence shown here is derived from an EMBL/GenBank/DDBJ whole genome shotgun (WGS) entry which is preliminary data.</text>
</comment>
<dbReference type="Gene3D" id="1.10.1820.10">
    <property type="entry name" value="protein kinase ck2 holoenzyme, chain C, domain 1"/>
    <property type="match status" value="1"/>
</dbReference>
<protein>
    <recommendedName>
        <fullName evidence="2">Casein kinase II subunit beta</fullName>
        <shortName evidence="2">CK II beta</shortName>
    </recommendedName>
</protein>
<evidence type="ECO:0000256" key="1">
    <source>
        <dbReference type="ARBA" id="ARBA00006941"/>
    </source>
</evidence>
<dbReference type="SMART" id="SM01085">
    <property type="entry name" value="CK_II_beta"/>
    <property type="match status" value="1"/>
</dbReference>
<dbReference type="InterPro" id="IPR000704">
    <property type="entry name" value="Casein_kinase_II_reg-sub"/>
</dbReference>
<gene>
    <name evidence="4" type="ORF">ENUP19_0361G0060</name>
</gene>
<dbReference type="PANTHER" id="PTHR11740:SF0">
    <property type="entry name" value="CASEIN KINASE II SUBUNIT BETA"/>
    <property type="match status" value="1"/>
</dbReference>
<dbReference type="InterPro" id="IPR035991">
    <property type="entry name" value="Casein_kinase_II_beta-like"/>
</dbReference>
<keyword evidence="3" id="KW-0812">Transmembrane</keyword>
<dbReference type="Gene3D" id="2.20.25.20">
    <property type="match status" value="1"/>
</dbReference>
<organism evidence="4 5">
    <name type="scientific">Entamoeba nuttalli</name>
    <dbReference type="NCBI Taxonomy" id="412467"/>
    <lineage>
        <taxon>Eukaryota</taxon>
        <taxon>Amoebozoa</taxon>
        <taxon>Evosea</taxon>
        <taxon>Archamoebae</taxon>
        <taxon>Mastigamoebida</taxon>
        <taxon>Entamoebidae</taxon>
        <taxon>Entamoeba</taxon>
    </lineage>
</organism>
<keyword evidence="5" id="KW-1185">Reference proteome</keyword>
<dbReference type="EMBL" id="BAAFRS010000361">
    <property type="protein sequence ID" value="GAB1227881.1"/>
    <property type="molecule type" value="Genomic_DNA"/>
</dbReference>
<name>A0ABQ0DYI6_9EUKA</name>
<accession>A0ABQ0DYI6</accession>